<feature type="region of interest" description="Disordered" evidence="5">
    <location>
        <begin position="1"/>
        <end position="209"/>
    </location>
</feature>
<feature type="compositionally biased region" description="Polar residues" evidence="5">
    <location>
        <begin position="611"/>
        <end position="626"/>
    </location>
</feature>
<gene>
    <name evidence="7" type="ORF">ACO22_02583</name>
</gene>
<evidence type="ECO:0000256" key="2">
    <source>
        <dbReference type="ARBA" id="ARBA00022771"/>
    </source>
</evidence>
<keyword evidence="2 4" id="KW-0863">Zinc-finger</keyword>
<dbReference type="Gene3D" id="3.30.40.10">
    <property type="entry name" value="Zinc/RING finger domain, C3HC4 (zinc finger)"/>
    <property type="match status" value="1"/>
</dbReference>
<dbReference type="GO" id="GO:0008270">
    <property type="term" value="F:zinc ion binding"/>
    <property type="evidence" value="ECO:0007669"/>
    <property type="project" value="UniProtKB-KW"/>
</dbReference>
<proteinExistence type="predicted"/>
<feature type="compositionally biased region" description="Polar residues" evidence="5">
    <location>
        <begin position="721"/>
        <end position="731"/>
    </location>
</feature>
<evidence type="ECO:0000313" key="8">
    <source>
        <dbReference type="Proteomes" id="UP000242814"/>
    </source>
</evidence>
<dbReference type="InterPro" id="IPR013083">
    <property type="entry name" value="Znf_RING/FYVE/PHD"/>
</dbReference>
<evidence type="ECO:0000256" key="1">
    <source>
        <dbReference type="ARBA" id="ARBA00022723"/>
    </source>
</evidence>
<dbReference type="EMBL" id="LZYO01000082">
    <property type="protein sequence ID" value="ODH37727.1"/>
    <property type="molecule type" value="Genomic_DNA"/>
</dbReference>
<protein>
    <recommendedName>
        <fullName evidence="6">PHD-type domain-containing protein</fullName>
    </recommendedName>
</protein>
<organism evidence="7 8">
    <name type="scientific">Paracoccidioides brasiliensis</name>
    <dbReference type="NCBI Taxonomy" id="121759"/>
    <lineage>
        <taxon>Eukaryota</taxon>
        <taxon>Fungi</taxon>
        <taxon>Dikarya</taxon>
        <taxon>Ascomycota</taxon>
        <taxon>Pezizomycotina</taxon>
        <taxon>Eurotiomycetes</taxon>
        <taxon>Eurotiomycetidae</taxon>
        <taxon>Onygenales</taxon>
        <taxon>Ajellomycetaceae</taxon>
        <taxon>Paracoccidioides</taxon>
    </lineage>
</organism>
<accession>A0A1D2JIC6</accession>
<dbReference type="PROSITE" id="PS01359">
    <property type="entry name" value="ZF_PHD_1"/>
    <property type="match status" value="1"/>
</dbReference>
<dbReference type="VEuPathDB" id="FungiDB:PABG_06127"/>
<feature type="region of interest" description="Disordered" evidence="5">
    <location>
        <begin position="662"/>
        <end position="731"/>
    </location>
</feature>
<dbReference type="VEuPathDB" id="FungiDB:PADG_06577"/>
<evidence type="ECO:0000313" key="7">
    <source>
        <dbReference type="EMBL" id="ODH37727.1"/>
    </source>
</evidence>
<dbReference type="AlphaFoldDB" id="A0A1D2JIC6"/>
<feature type="region of interest" description="Disordered" evidence="5">
    <location>
        <begin position="513"/>
        <end position="646"/>
    </location>
</feature>
<sequence>MSWDRPVHSFNHSNGEPQTPKTPTSAGFGESAFQTPKLESSFYDPRVTWNTADPYASSPEFLKTPQRFGLTTPSNHKNGPHGVTNRDSTLDPSSSASFALNLSPQLERTSISGRARAGNKTNRRSRTSKGSNKSAKNQTADPGKVDDKDSTDSEKRSSAASMQTPPPTSTGRIKMQDRTNPGNTNSAAGNDNCNNRNNDHQTMEAPDSSFLETPSRVVGMSANLFDAQSPNLFQMAAASTDSPFYPQNRLFWDQDTQFPADSLGMTDTYGDPFGTPTRTSAFDAFDQNQIHNNDLQVPSFPTMHGTPGMEPFSDSHVYHTTTMRPLDSSLFPTAFSTSPRLAAVRDEDPAMFLSSPARRFGFSEPKMPQDTPRVETRQPYHHQTEESKREKRLKELKRARSLARRKVEAANEVVDALRQSRSSQHLSRHGSMHSSLPHSRHPSGHSCFGASAGAGPLDSGVRKPPAKGRLSPLKSQASPFPRPCSAALSTPVESVVLKIGKDGRAKTEMTIETEPLTGFGRGLGVDLDESSTESETDSSDESDYPITYSANPSFNIHPDITPRRSGVSRARSTSRPHSKSSSYSPTVASPHSGRHSPWATSSHGSGRLPQLPTQQNGWMTSRTHTNPAGGHSRDQSTTESEVTQADDDMGDAQHALKQVLKSRNRQARQPAPLYSQRTRSSQALSTLKSSPPGFGGNFDSRREDISSPTTVTDPDFATPTAERQSNPSNGTRCVCNSMDNGGHLMIQCESCTHWLHTKCVGLDRQSLPPVYICIYCSQTPMRGGRIRDPLAGSEQITTSPLVHKSYRFR</sequence>
<feature type="region of interest" description="Disordered" evidence="5">
    <location>
        <begin position="417"/>
        <end position="486"/>
    </location>
</feature>
<dbReference type="Proteomes" id="UP000242814">
    <property type="component" value="Unassembled WGS sequence"/>
</dbReference>
<dbReference type="InterPro" id="IPR019787">
    <property type="entry name" value="Znf_PHD-finger"/>
</dbReference>
<dbReference type="InterPro" id="IPR019786">
    <property type="entry name" value="Zinc_finger_PHD-type_CS"/>
</dbReference>
<reference evidence="7 8" key="1">
    <citation type="submission" date="2016-06" db="EMBL/GenBank/DDBJ databases">
        <authorList>
            <person name="Kjaerup R.B."/>
            <person name="Dalgaard T.S."/>
            <person name="Juul-Madsen H.R."/>
        </authorList>
    </citation>
    <scope>NUCLEOTIDE SEQUENCE [LARGE SCALE GENOMIC DNA]</scope>
    <source>
        <strain evidence="7 8">Pb300</strain>
    </source>
</reference>
<comment type="caution">
    <text evidence="7">The sequence shown here is derived from an EMBL/GenBank/DDBJ whole genome shotgun (WGS) entry which is preliminary data.</text>
</comment>
<dbReference type="Pfam" id="PF20826">
    <property type="entry name" value="PHD_5"/>
    <property type="match status" value="1"/>
</dbReference>
<name>A0A1D2JIC6_PARBR</name>
<feature type="region of interest" description="Disordered" evidence="5">
    <location>
        <begin position="359"/>
        <end position="392"/>
    </location>
</feature>
<feature type="compositionally biased region" description="Polar residues" evidence="5">
    <location>
        <begin position="128"/>
        <end position="140"/>
    </location>
</feature>
<dbReference type="SMART" id="SM00249">
    <property type="entry name" value="PHD"/>
    <property type="match status" value="1"/>
</dbReference>
<evidence type="ECO:0000256" key="3">
    <source>
        <dbReference type="ARBA" id="ARBA00022833"/>
    </source>
</evidence>
<evidence type="ECO:0000256" key="4">
    <source>
        <dbReference type="PROSITE-ProRule" id="PRU00146"/>
    </source>
</evidence>
<dbReference type="PROSITE" id="PS50016">
    <property type="entry name" value="ZF_PHD_2"/>
    <property type="match status" value="1"/>
</dbReference>
<feature type="compositionally biased region" description="Basic and acidic residues" evidence="5">
    <location>
        <begin position="372"/>
        <end position="392"/>
    </location>
</feature>
<feature type="compositionally biased region" description="Low complexity" evidence="5">
    <location>
        <begin position="183"/>
        <end position="196"/>
    </location>
</feature>
<dbReference type="InterPro" id="IPR011011">
    <property type="entry name" value="Znf_FYVE_PHD"/>
</dbReference>
<dbReference type="SUPFAM" id="SSF57903">
    <property type="entry name" value="FYVE/PHD zinc finger"/>
    <property type="match status" value="1"/>
</dbReference>
<evidence type="ECO:0000259" key="6">
    <source>
        <dbReference type="PROSITE" id="PS50016"/>
    </source>
</evidence>
<keyword evidence="1" id="KW-0479">Metal-binding</keyword>
<feature type="compositionally biased region" description="Polar residues" evidence="5">
    <location>
        <begin position="85"/>
        <end position="112"/>
    </location>
</feature>
<feature type="domain" description="PHD-type" evidence="6">
    <location>
        <begin position="730"/>
        <end position="779"/>
    </location>
</feature>
<keyword evidence="3" id="KW-0862">Zinc</keyword>
<dbReference type="InterPro" id="IPR001965">
    <property type="entry name" value="Znf_PHD"/>
</dbReference>
<feature type="compositionally biased region" description="Polar residues" evidence="5">
    <location>
        <begin position="10"/>
        <end position="25"/>
    </location>
</feature>
<feature type="compositionally biased region" description="Basic and acidic residues" evidence="5">
    <location>
        <begin position="143"/>
        <end position="157"/>
    </location>
</feature>
<evidence type="ECO:0000256" key="5">
    <source>
        <dbReference type="SAM" id="MobiDB-lite"/>
    </source>
</evidence>
<feature type="compositionally biased region" description="Acidic residues" evidence="5">
    <location>
        <begin position="526"/>
        <end position="543"/>
    </location>
</feature>
<feature type="compositionally biased region" description="Polar residues" evidence="5">
    <location>
        <begin position="675"/>
        <end position="689"/>
    </location>
</feature>